<dbReference type="AlphaFoldDB" id="A0A4R3R7H7"/>
<dbReference type="Proteomes" id="UP000295547">
    <property type="component" value="Unassembled WGS sequence"/>
</dbReference>
<feature type="region of interest" description="Disordered" evidence="1">
    <location>
        <begin position="226"/>
        <end position="250"/>
    </location>
</feature>
<accession>A0A4R3R7H7</accession>
<keyword evidence="4" id="KW-1185">Reference proteome</keyword>
<dbReference type="EMBL" id="SMBJ01000001">
    <property type="protein sequence ID" value="TCU31178.1"/>
    <property type="molecule type" value="Genomic_DNA"/>
</dbReference>
<dbReference type="InterPro" id="IPR025295">
    <property type="entry name" value="eCIS_core_dom"/>
</dbReference>
<evidence type="ECO:0000313" key="4">
    <source>
        <dbReference type="Proteomes" id="UP000295547"/>
    </source>
</evidence>
<evidence type="ECO:0000256" key="1">
    <source>
        <dbReference type="SAM" id="MobiDB-lite"/>
    </source>
</evidence>
<dbReference type="Pfam" id="PF13699">
    <property type="entry name" value="eCIS_core"/>
    <property type="match status" value="1"/>
</dbReference>
<feature type="domain" description="eCIS core" evidence="2">
    <location>
        <begin position="120"/>
        <end position="198"/>
    </location>
</feature>
<proteinExistence type="predicted"/>
<evidence type="ECO:0000313" key="3">
    <source>
        <dbReference type="EMBL" id="TCU31178.1"/>
    </source>
</evidence>
<gene>
    <name evidence="3" type="ORF">EV130_101755</name>
</gene>
<comment type="caution">
    <text evidence="3">The sequence shown here is derived from an EMBL/GenBank/DDBJ whole genome shotgun (WGS) entry which is preliminary data.</text>
</comment>
<organism evidence="3 4">
    <name type="scientific">Rhizobium azibense</name>
    <dbReference type="NCBI Taxonomy" id="1136135"/>
    <lineage>
        <taxon>Bacteria</taxon>
        <taxon>Pseudomonadati</taxon>
        <taxon>Pseudomonadota</taxon>
        <taxon>Alphaproteobacteria</taxon>
        <taxon>Hyphomicrobiales</taxon>
        <taxon>Rhizobiaceae</taxon>
        <taxon>Rhizobium/Agrobacterium group</taxon>
        <taxon>Rhizobium</taxon>
    </lineage>
</organism>
<reference evidence="3 4" key="1">
    <citation type="submission" date="2019-03" db="EMBL/GenBank/DDBJ databases">
        <title>Genomic Encyclopedia of Type Strains, Phase IV (KMG-V): Genome sequencing to study the core and pangenomes of soil and plant-associated prokaryotes.</title>
        <authorList>
            <person name="Whitman W."/>
        </authorList>
    </citation>
    <scope>NUCLEOTIDE SEQUENCE [LARGE SCALE GENOMIC DNA]</scope>
    <source>
        <strain evidence="3 4">Gr42</strain>
    </source>
</reference>
<sequence>MITLASCDIVPSCCRWPNSREPCVMMTMTIILLTGSFAVGWARLGDIGHPEQFPRDVQGEAGNAESDVSNVLGRIGWQIADIGKELDRVRSEAQVLTAAAALEQWIIVSRNTARSSAVMPMPAAIRRALGNFYDEQIYDMVTYKIGASAPLNIADLAIRYGNADAVTLIDTIIFRDEAGANDPGLWVHELTHVQQFRDWGTRSFSIRYLRDWKSVEDEAYAATDRFDTMKKRTKPRTRSPASRRPLYLKP</sequence>
<protein>
    <submittedName>
        <fullName evidence="3">Uncharacterized protein DUF4157</fullName>
    </submittedName>
</protein>
<evidence type="ECO:0000259" key="2">
    <source>
        <dbReference type="Pfam" id="PF13699"/>
    </source>
</evidence>
<name>A0A4R3R7H7_9HYPH</name>